<feature type="transmembrane region" description="Helical" evidence="2">
    <location>
        <begin position="22"/>
        <end position="45"/>
    </location>
</feature>
<name>A0A2H4SM93_CORMI</name>
<evidence type="ECO:0000256" key="1">
    <source>
        <dbReference type="SAM" id="MobiDB-lite"/>
    </source>
</evidence>
<accession>A0A2H4SM93</accession>
<feature type="transmembrane region" description="Helical" evidence="2">
    <location>
        <begin position="366"/>
        <end position="391"/>
    </location>
</feature>
<feature type="transmembrane region" description="Helical" evidence="2">
    <location>
        <begin position="126"/>
        <end position="145"/>
    </location>
</feature>
<dbReference type="Gene3D" id="1.20.1530.20">
    <property type="match status" value="1"/>
</dbReference>
<feature type="compositionally biased region" description="Basic and acidic residues" evidence="1">
    <location>
        <begin position="444"/>
        <end position="458"/>
    </location>
</feature>
<keyword evidence="2" id="KW-0812">Transmembrane</keyword>
<dbReference type="InterPro" id="IPR016833">
    <property type="entry name" value="Put_Na-Bile_cotransptr"/>
</dbReference>
<dbReference type="PANTHER" id="PTHR18640:SF5">
    <property type="entry name" value="SODIUM_BILE ACID COTRANSPORTER 7"/>
    <property type="match status" value="1"/>
</dbReference>
<feature type="transmembrane region" description="Helical" evidence="2">
    <location>
        <begin position="268"/>
        <end position="289"/>
    </location>
</feature>
<feature type="transmembrane region" description="Helical" evidence="2">
    <location>
        <begin position="184"/>
        <end position="207"/>
    </location>
</feature>
<evidence type="ECO:0000313" key="4">
    <source>
        <dbReference type="Proteomes" id="UP000323067"/>
    </source>
</evidence>
<dbReference type="VEuPathDB" id="FungiDB:A9K55_004843"/>
<feature type="transmembrane region" description="Helical" evidence="2">
    <location>
        <begin position="95"/>
        <end position="119"/>
    </location>
</feature>
<feature type="transmembrane region" description="Helical" evidence="2">
    <location>
        <begin position="238"/>
        <end position="256"/>
    </location>
</feature>
<dbReference type="GO" id="GO:0005886">
    <property type="term" value="C:plasma membrane"/>
    <property type="evidence" value="ECO:0007669"/>
    <property type="project" value="TreeGrafter"/>
</dbReference>
<sequence>MIAAAAESEPRRPVAARFLTGIFNFVLGQWLIIGFGVACLLAYLFPPQRKDVAAHRGTIRSEYSILYGAVGFIFLVSGLQLAPAKLQQNLTNWRLHVLVQGISFLVFPAVVLGMCASLLCSRTNVLIFFFLLAIFHICIAAGALHSGTPSVPVLVGLLATACLPTTIASNVVMTRGAGGDEAAAVISVVLGNVFGAFLSPLLVYSLLPGAGSSVVFAPWRPAGPATLGRMYADVAKQLGLSVFLPLAAGQALRWVWEDRVVWALKRLRLPKVSACCLVLLVWTTFSGAFETGALFKISKPSVVWIILMNVALYLLFTMICFFAARPPLAVAQLINPMVADSRLGRRMPNFIRRILTVRQISMEETIAVCFCGAAKTTSLGIPLVAAMWAAADDLTRAFIQIPVLLYTIEQVFIAQLLVHVFKWYLRRLQKHPSESETQADTELEERLQHEHKEEEEQDAIRRMKCNMLPSPATRI</sequence>
<keyword evidence="2" id="KW-0472">Membrane</keyword>
<feature type="region of interest" description="Disordered" evidence="1">
    <location>
        <begin position="434"/>
        <end position="458"/>
    </location>
</feature>
<dbReference type="Pfam" id="PF13593">
    <property type="entry name" value="SBF_like"/>
    <property type="match status" value="1"/>
</dbReference>
<proteinExistence type="predicted"/>
<keyword evidence="2" id="KW-1133">Transmembrane helix</keyword>
<gene>
    <name evidence="3" type="ORF">A9K55_004843</name>
</gene>
<feature type="transmembrane region" description="Helical" evidence="2">
    <location>
        <begin position="403"/>
        <end position="425"/>
    </location>
</feature>
<dbReference type="PANTHER" id="PTHR18640">
    <property type="entry name" value="SOLUTE CARRIER FAMILY 10 MEMBER 7"/>
    <property type="match status" value="1"/>
</dbReference>
<feature type="transmembrane region" description="Helical" evidence="2">
    <location>
        <begin position="301"/>
        <end position="324"/>
    </location>
</feature>
<feature type="transmembrane region" description="Helical" evidence="2">
    <location>
        <begin position="151"/>
        <end position="172"/>
    </location>
</feature>
<dbReference type="VEuPathDB" id="FungiDB:CCM_01493"/>
<dbReference type="Proteomes" id="UP000323067">
    <property type="component" value="Chromosome v"/>
</dbReference>
<evidence type="ECO:0000313" key="3">
    <source>
        <dbReference type="EMBL" id="ATY64227.1"/>
    </source>
</evidence>
<dbReference type="EMBL" id="CP023325">
    <property type="protein sequence ID" value="ATY64227.1"/>
    <property type="molecule type" value="Genomic_DNA"/>
</dbReference>
<dbReference type="OrthoDB" id="188035at2759"/>
<reference evidence="3 4" key="1">
    <citation type="journal article" date="2017" name="BMC Genomics">
        <title>Chromosome level assembly and secondary metabolite potential of the parasitic fungus Cordyceps militaris.</title>
        <authorList>
            <person name="Kramer G.J."/>
            <person name="Nodwell J.R."/>
        </authorList>
    </citation>
    <scope>NUCLEOTIDE SEQUENCE [LARGE SCALE GENOMIC DNA]</scope>
    <source>
        <strain evidence="3 4">ATCC 34164</strain>
    </source>
</reference>
<feature type="transmembrane region" description="Helical" evidence="2">
    <location>
        <begin position="65"/>
        <end position="83"/>
    </location>
</feature>
<dbReference type="InterPro" id="IPR038770">
    <property type="entry name" value="Na+/solute_symporter_sf"/>
</dbReference>
<protein>
    <submittedName>
        <fullName evidence="3">Sodium bile acid symporter</fullName>
    </submittedName>
</protein>
<organism evidence="3 4">
    <name type="scientific">Cordyceps militaris</name>
    <name type="common">Caterpillar fungus</name>
    <name type="synonym">Clavaria militaris</name>
    <dbReference type="NCBI Taxonomy" id="73501"/>
    <lineage>
        <taxon>Eukaryota</taxon>
        <taxon>Fungi</taxon>
        <taxon>Dikarya</taxon>
        <taxon>Ascomycota</taxon>
        <taxon>Pezizomycotina</taxon>
        <taxon>Sordariomycetes</taxon>
        <taxon>Hypocreomycetidae</taxon>
        <taxon>Hypocreales</taxon>
        <taxon>Cordycipitaceae</taxon>
        <taxon>Cordyceps</taxon>
    </lineage>
</organism>
<dbReference type="AlphaFoldDB" id="A0A2H4SM93"/>
<evidence type="ECO:0000256" key="2">
    <source>
        <dbReference type="SAM" id="Phobius"/>
    </source>
</evidence>